<dbReference type="AlphaFoldDB" id="A0A158QXU0"/>
<dbReference type="GO" id="GO:0004402">
    <property type="term" value="F:histone acetyltransferase activity"/>
    <property type="evidence" value="ECO:0007669"/>
    <property type="project" value="InterPro"/>
</dbReference>
<comment type="similarity">
    <text evidence="1 8">Belongs to the MYST (SAS/MOZ) family.</text>
</comment>
<dbReference type="EC" id="2.3.1.48" evidence="2 8"/>
<dbReference type="InterPro" id="IPR044399">
    <property type="entry name" value="Mb-like_M"/>
</dbReference>
<dbReference type="GO" id="GO:0000785">
    <property type="term" value="C:chromatin"/>
    <property type="evidence" value="ECO:0007669"/>
    <property type="project" value="TreeGrafter"/>
</dbReference>
<gene>
    <name evidence="11" type="ORF">NBR_LOCUS7395</name>
</gene>
<evidence type="ECO:0000313" key="12">
    <source>
        <dbReference type="Proteomes" id="UP000271162"/>
    </source>
</evidence>
<accession>A0A158QXU0</accession>
<dbReference type="GO" id="GO:0019825">
    <property type="term" value="F:oxygen binding"/>
    <property type="evidence" value="ECO:0007669"/>
    <property type="project" value="InterPro"/>
</dbReference>
<dbReference type="Proteomes" id="UP000271162">
    <property type="component" value="Unassembled WGS sequence"/>
</dbReference>
<evidence type="ECO:0000256" key="2">
    <source>
        <dbReference type="ARBA" id="ARBA00013184"/>
    </source>
</evidence>
<evidence type="ECO:0000256" key="3">
    <source>
        <dbReference type="ARBA" id="ARBA00022679"/>
    </source>
</evidence>
<feature type="region of interest" description="Disordered" evidence="9">
    <location>
        <begin position="88"/>
        <end position="159"/>
    </location>
</feature>
<dbReference type="EMBL" id="UYSL01019886">
    <property type="protein sequence ID" value="VDL70984.1"/>
    <property type="molecule type" value="Genomic_DNA"/>
</dbReference>
<dbReference type="PANTHER" id="PTHR10615:SF161">
    <property type="entry name" value="HISTONE ACETYLTRANSFERASE KAT7"/>
    <property type="match status" value="1"/>
</dbReference>
<dbReference type="GO" id="GO:0003712">
    <property type="term" value="F:transcription coregulator activity"/>
    <property type="evidence" value="ECO:0007669"/>
    <property type="project" value="TreeGrafter"/>
</dbReference>
<evidence type="ECO:0000256" key="7">
    <source>
        <dbReference type="PIRSR" id="PIRSR602717-51"/>
    </source>
</evidence>
<dbReference type="STRING" id="27835.A0A158QXU0"/>
<evidence type="ECO:0000256" key="5">
    <source>
        <dbReference type="ARBA" id="ARBA00022833"/>
    </source>
</evidence>
<proteinExistence type="inferred from homology"/>
<dbReference type="Pfam" id="PF01853">
    <property type="entry name" value="MOZ_SAS"/>
    <property type="match status" value="1"/>
</dbReference>
<dbReference type="GO" id="GO:0008270">
    <property type="term" value="F:zinc ion binding"/>
    <property type="evidence" value="ECO:0007669"/>
    <property type="project" value="UniProtKB-KW"/>
</dbReference>
<dbReference type="Gene3D" id="1.10.10.10">
    <property type="entry name" value="Winged helix-like DNA-binding domain superfamily/Winged helix DNA-binding domain"/>
    <property type="match status" value="1"/>
</dbReference>
<feature type="region of interest" description="Disordered" evidence="9">
    <location>
        <begin position="501"/>
        <end position="520"/>
    </location>
</feature>
<dbReference type="GO" id="GO:0003682">
    <property type="term" value="F:chromatin binding"/>
    <property type="evidence" value="ECO:0007669"/>
    <property type="project" value="TreeGrafter"/>
</dbReference>
<dbReference type="InterPro" id="IPR002717">
    <property type="entry name" value="HAT_MYST-type"/>
</dbReference>
<evidence type="ECO:0000256" key="4">
    <source>
        <dbReference type="ARBA" id="ARBA00022771"/>
    </source>
</evidence>
<feature type="domain" description="MYST-type HAT" evidence="10">
    <location>
        <begin position="513"/>
        <end position="756"/>
    </location>
</feature>
<evidence type="ECO:0000313" key="13">
    <source>
        <dbReference type="WBParaSite" id="NBR_0000739401-mRNA-1"/>
    </source>
</evidence>
<keyword evidence="6" id="KW-0007">Acetylation</keyword>
<feature type="region of interest" description="Disordered" evidence="9">
    <location>
        <begin position="232"/>
        <end position="265"/>
    </location>
</feature>
<dbReference type="GO" id="GO:0005634">
    <property type="term" value="C:nucleus"/>
    <property type="evidence" value="ECO:0007669"/>
    <property type="project" value="UniProtKB-SubCell"/>
</dbReference>
<evidence type="ECO:0000256" key="9">
    <source>
        <dbReference type="SAM" id="MobiDB-lite"/>
    </source>
</evidence>
<dbReference type="WBParaSite" id="NBR_0000739401-mRNA-1">
    <property type="protein sequence ID" value="NBR_0000739401-mRNA-1"/>
    <property type="gene ID" value="NBR_0000739401"/>
</dbReference>
<dbReference type="InterPro" id="IPR012292">
    <property type="entry name" value="Globin/Proto"/>
</dbReference>
<dbReference type="InterPro" id="IPR050603">
    <property type="entry name" value="MYST_HAT"/>
</dbReference>
<evidence type="ECO:0000256" key="1">
    <source>
        <dbReference type="ARBA" id="ARBA00010107"/>
    </source>
</evidence>
<keyword evidence="4" id="KW-0863">Zinc-finger</keyword>
<feature type="region of interest" description="Disordered" evidence="9">
    <location>
        <begin position="279"/>
        <end position="302"/>
    </location>
</feature>
<feature type="compositionally biased region" description="Polar residues" evidence="9">
    <location>
        <begin position="233"/>
        <end position="242"/>
    </location>
</feature>
<feature type="compositionally biased region" description="Basic and acidic residues" evidence="9">
    <location>
        <begin position="279"/>
        <end position="293"/>
    </location>
</feature>
<evidence type="ECO:0000313" key="11">
    <source>
        <dbReference type="EMBL" id="VDL70984.1"/>
    </source>
</evidence>
<name>A0A158QXU0_NIPBR</name>
<dbReference type="GO" id="GO:0020037">
    <property type="term" value="F:heme binding"/>
    <property type="evidence" value="ECO:0007669"/>
    <property type="project" value="InterPro"/>
</dbReference>
<keyword evidence="3" id="KW-0808">Transferase</keyword>
<dbReference type="InterPro" id="IPR036388">
    <property type="entry name" value="WH-like_DNA-bd_sf"/>
</dbReference>
<keyword evidence="12" id="KW-1185">Reference proteome</keyword>
<protein>
    <recommendedName>
        <fullName evidence="2 8">Histone acetyltransferase</fullName>
        <ecNumber evidence="2 8">2.3.1.48</ecNumber>
    </recommendedName>
</protein>
<dbReference type="GO" id="GO:0006357">
    <property type="term" value="P:regulation of transcription by RNA polymerase II"/>
    <property type="evidence" value="ECO:0007669"/>
    <property type="project" value="TreeGrafter"/>
</dbReference>
<dbReference type="Gene3D" id="1.10.490.10">
    <property type="entry name" value="Globins"/>
    <property type="match status" value="1"/>
</dbReference>
<comment type="subcellular location">
    <subcellularLocation>
        <location evidence="8">Nucleus</location>
    </subcellularLocation>
</comment>
<dbReference type="InterPro" id="IPR016181">
    <property type="entry name" value="Acyl_CoA_acyltransferase"/>
</dbReference>
<keyword evidence="4" id="KW-0479">Metal-binding</keyword>
<keyword evidence="5" id="KW-0862">Zinc</keyword>
<dbReference type="Gene3D" id="3.40.630.30">
    <property type="match status" value="1"/>
</dbReference>
<keyword evidence="8" id="KW-0539">Nucleus</keyword>
<evidence type="ECO:0000256" key="8">
    <source>
        <dbReference type="RuleBase" id="RU361211"/>
    </source>
</evidence>
<evidence type="ECO:0000256" key="6">
    <source>
        <dbReference type="ARBA" id="ARBA00022990"/>
    </source>
</evidence>
<reference evidence="11 12" key="2">
    <citation type="submission" date="2018-11" db="EMBL/GenBank/DDBJ databases">
        <authorList>
            <consortium name="Pathogen Informatics"/>
        </authorList>
    </citation>
    <scope>NUCLEOTIDE SEQUENCE [LARGE SCALE GENOMIC DNA]</scope>
</reference>
<reference evidence="13" key="1">
    <citation type="submission" date="2016-04" db="UniProtKB">
        <authorList>
            <consortium name="WormBaseParasite"/>
        </authorList>
    </citation>
    <scope>IDENTIFICATION</scope>
</reference>
<feature type="active site" description="Proton donor/acceptor" evidence="7">
    <location>
        <position position="689"/>
    </location>
</feature>
<comment type="catalytic activity">
    <reaction evidence="8">
        <text>L-lysyl-[protein] + acetyl-CoA = N(6)-acetyl-L-lysyl-[protein] + CoA + H(+)</text>
        <dbReference type="Rhea" id="RHEA:45948"/>
        <dbReference type="Rhea" id="RHEA-COMP:9752"/>
        <dbReference type="Rhea" id="RHEA-COMP:10731"/>
        <dbReference type="ChEBI" id="CHEBI:15378"/>
        <dbReference type="ChEBI" id="CHEBI:29969"/>
        <dbReference type="ChEBI" id="CHEBI:57287"/>
        <dbReference type="ChEBI" id="CHEBI:57288"/>
        <dbReference type="ChEBI" id="CHEBI:61930"/>
        <dbReference type="EC" id="2.3.1.48"/>
    </reaction>
</comment>
<sequence length="911" mass="102163">MMDRSTAEHTTEDFSSLFNTVTQPLVKEVNQDSTSSGTVSQEPQNRNPLLVRRPVVRAYRFKKETSICGFTCSCCYHTLLKARRRKMGENHSTEAARPSSYKATELQPPLEPNNSSQSSSSQTAEEVIDTVADGQTTSTAVPSAVDLGGEGDGGGEKETVENISGHGTTPTLDNAELFGQPVAVGGLVTRETGGEKVQFAAKKPRRNSSAFLLAKVAESEKDEPVWVVDESNAETLGKTSPEAQVPIPQDEGNSLAPPNDSPVFRPTIKRKRIYHVFRDSPQKLGSDDQRHNNGDASTEDSGTKLLVVKCMGDVTPEADSKEDEPLEPSAKRMKVDDYSKEIGLLFKAHQKFFSAVSRTPPLKAMRSQKRVHVSVHSYLGLANPPRFRQHSIYEEGGILRPLEDSEQEVKPGVEGFRSQRSASSELFGLVEFVFERRSGGVSSRSIENGKTPKTPKKAVRRLFSSERDAVKDISIRDALLFEESARSANKDVLPCMENCSSPNISKGSPTNQSKTPARSNNIKGRRTVLGNVFGSPVRKRIDVDQWAQEGEDKYTRQAVQLFAKVQEEHQSKCQYRFAPPGNEIYRDKDKNVSVFEVHGTVDQMYCSNLCRLTMLWLENKVIFMDVEPFDFYVVTEFVGGRFRPIGHFSRQRQFLSYNLSCFCVFPCYQGRGFGTFIVDFSSGSPGGPERPFSELGNRVYQKYWCDKLIHFIYTKVREFGWRRLNIDIADVAKGTGIQESEVVEALTGLCNSEWTSCHGQFRRPADDIVRPLMSICNGITVLLNVMTRDDGMREILLPKQHAVNDDEREFVLRLLADRIAAFFHSIIMEERLTNLTELKNSCYTLGQQHSAYSKDPFKLTYWDAFCLALLEELENRGGTPREELRAWQTLLHIVNENMLAGYMDAKSGSRE</sequence>
<organism evidence="13">
    <name type="scientific">Nippostrongylus brasiliensis</name>
    <name type="common">Rat hookworm</name>
    <dbReference type="NCBI Taxonomy" id="27835"/>
    <lineage>
        <taxon>Eukaryota</taxon>
        <taxon>Metazoa</taxon>
        <taxon>Ecdysozoa</taxon>
        <taxon>Nematoda</taxon>
        <taxon>Chromadorea</taxon>
        <taxon>Rhabditida</taxon>
        <taxon>Rhabditina</taxon>
        <taxon>Rhabditomorpha</taxon>
        <taxon>Strongyloidea</taxon>
        <taxon>Heligmosomidae</taxon>
        <taxon>Nippostrongylus</taxon>
    </lineage>
</organism>
<dbReference type="PANTHER" id="PTHR10615">
    <property type="entry name" value="HISTONE ACETYLTRANSFERASE"/>
    <property type="match status" value="1"/>
</dbReference>
<evidence type="ECO:0000259" key="10">
    <source>
        <dbReference type="PROSITE" id="PS51726"/>
    </source>
</evidence>
<dbReference type="SUPFAM" id="SSF55729">
    <property type="entry name" value="Acyl-CoA N-acyltransferases (Nat)"/>
    <property type="match status" value="1"/>
</dbReference>
<dbReference type="PROSITE" id="PS51726">
    <property type="entry name" value="MYST_HAT"/>
    <property type="match status" value="1"/>
</dbReference>
<dbReference type="CDD" id="cd01040">
    <property type="entry name" value="Mb-like"/>
    <property type="match status" value="1"/>
</dbReference>